<dbReference type="Pfam" id="PF00392">
    <property type="entry name" value="GntR"/>
    <property type="match status" value="1"/>
</dbReference>
<keyword evidence="1" id="KW-0805">Transcription regulation</keyword>
<geneLocation type="plasmid" evidence="5 6">
    <name>pSchITTGS70d</name>
</geneLocation>
<dbReference type="InterPro" id="IPR000524">
    <property type="entry name" value="Tscrpt_reg_HTH_GntR"/>
</dbReference>
<evidence type="ECO:0000256" key="2">
    <source>
        <dbReference type="ARBA" id="ARBA00023125"/>
    </source>
</evidence>
<name>A0ABZ2BL91_9HYPH</name>
<keyword evidence="6" id="KW-1185">Reference proteome</keyword>
<dbReference type="SUPFAM" id="SSF46785">
    <property type="entry name" value="Winged helix' DNA-binding domain"/>
    <property type="match status" value="1"/>
</dbReference>
<gene>
    <name evidence="5" type="ORF">RB548_27820</name>
</gene>
<dbReference type="Gene3D" id="1.10.10.10">
    <property type="entry name" value="Winged helix-like DNA-binding domain superfamily/Winged helix DNA-binding domain"/>
    <property type="match status" value="1"/>
</dbReference>
<dbReference type="PRINTS" id="PR00035">
    <property type="entry name" value="HTHGNTR"/>
</dbReference>
<organism evidence="5 6">
    <name type="scientific">Sinorhizobium chiapasense</name>
    <dbReference type="NCBI Taxonomy" id="501572"/>
    <lineage>
        <taxon>Bacteria</taxon>
        <taxon>Pseudomonadati</taxon>
        <taxon>Pseudomonadota</taxon>
        <taxon>Alphaproteobacteria</taxon>
        <taxon>Hyphomicrobiales</taxon>
        <taxon>Rhizobiaceae</taxon>
        <taxon>Sinorhizobium/Ensifer group</taxon>
        <taxon>Sinorhizobium</taxon>
    </lineage>
</organism>
<dbReference type="RefSeq" id="WP_331376979.1">
    <property type="nucleotide sequence ID" value="NZ_CP133152.1"/>
</dbReference>
<accession>A0ABZ2BL91</accession>
<dbReference type="InterPro" id="IPR036390">
    <property type="entry name" value="WH_DNA-bd_sf"/>
</dbReference>
<evidence type="ECO:0000313" key="5">
    <source>
        <dbReference type="EMBL" id="WVT07971.1"/>
    </source>
</evidence>
<sequence length="238" mass="25815">MSETLPPTPSSGDLVAGAVSQISALIRGSQLKPGDRLPSEAALTESLSVSRTVVREALRSLAAMRLIDLGAGKRPTVAELDDSSIAMTFRHGLFTDQIDIRQIYDARRTIEGRTATLAALLRTEKEADEMLGFARAMQNRLDQPAVVMENDLALHLAIARTSRNPIFALMIGAFQGVIVESWPIGWKARATDDEREVMNRLHLALAEAIAASDPQAASTIMDRHFDESLKALARAGLT</sequence>
<dbReference type="SMART" id="SM00345">
    <property type="entry name" value="HTH_GNTR"/>
    <property type="match status" value="1"/>
</dbReference>
<reference evidence="5" key="1">
    <citation type="submission" date="2023-08" db="EMBL/GenBank/DDBJ databases">
        <title>Complete genome sequence of Sinorhizobium chiapanecum ITTG S70 isolated from Acaciella angustissima nodules in Chiapas-Mexico.</title>
        <authorList>
            <person name="Rincon-Rosales R."/>
            <person name="Rogel M.A."/>
            <person name="Rincon-Medina C.I."/>
            <person name="Guerrero G."/>
            <person name="Manzano-Gomez L.A."/>
            <person name="Lopez-Lopez A."/>
            <person name="Rincon Molina F.A."/>
            <person name="Martinez-Romero E."/>
        </authorList>
    </citation>
    <scope>NUCLEOTIDE SEQUENCE</scope>
    <source>
        <strain evidence="5">ITTG S70</strain>
        <plasmid evidence="5">pSchITTGS70d</plasmid>
    </source>
</reference>
<keyword evidence="2" id="KW-0238">DNA-binding</keyword>
<dbReference type="Proteomes" id="UP001432360">
    <property type="component" value="Plasmid pSchITTGS70d"/>
</dbReference>
<dbReference type="SUPFAM" id="SSF48008">
    <property type="entry name" value="GntR ligand-binding domain-like"/>
    <property type="match status" value="1"/>
</dbReference>
<evidence type="ECO:0000256" key="1">
    <source>
        <dbReference type="ARBA" id="ARBA00023015"/>
    </source>
</evidence>
<dbReference type="Pfam" id="PF07729">
    <property type="entry name" value="FCD"/>
    <property type="match status" value="1"/>
</dbReference>
<evidence type="ECO:0000259" key="4">
    <source>
        <dbReference type="PROSITE" id="PS50949"/>
    </source>
</evidence>
<dbReference type="Gene3D" id="1.20.120.530">
    <property type="entry name" value="GntR ligand-binding domain-like"/>
    <property type="match status" value="1"/>
</dbReference>
<evidence type="ECO:0000256" key="3">
    <source>
        <dbReference type="ARBA" id="ARBA00023163"/>
    </source>
</evidence>
<dbReference type="EMBL" id="CP133152">
    <property type="protein sequence ID" value="WVT07971.1"/>
    <property type="molecule type" value="Genomic_DNA"/>
</dbReference>
<dbReference type="InterPro" id="IPR036388">
    <property type="entry name" value="WH-like_DNA-bd_sf"/>
</dbReference>
<dbReference type="InterPro" id="IPR008920">
    <property type="entry name" value="TF_FadR/GntR_C"/>
</dbReference>
<dbReference type="PROSITE" id="PS50949">
    <property type="entry name" value="HTH_GNTR"/>
    <property type="match status" value="1"/>
</dbReference>
<protein>
    <submittedName>
        <fullName evidence="5">FadR/GntR family transcriptional regulator</fullName>
    </submittedName>
</protein>
<dbReference type="PANTHER" id="PTHR43537:SF24">
    <property type="entry name" value="GLUCONATE OPERON TRANSCRIPTIONAL REPRESSOR"/>
    <property type="match status" value="1"/>
</dbReference>
<dbReference type="PANTHER" id="PTHR43537">
    <property type="entry name" value="TRANSCRIPTIONAL REGULATOR, GNTR FAMILY"/>
    <property type="match status" value="1"/>
</dbReference>
<dbReference type="CDD" id="cd07377">
    <property type="entry name" value="WHTH_GntR"/>
    <property type="match status" value="1"/>
</dbReference>
<feature type="domain" description="HTH gntR-type" evidence="4">
    <location>
        <begin position="12"/>
        <end position="80"/>
    </location>
</feature>
<proteinExistence type="predicted"/>
<keyword evidence="5" id="KW-0614">Plasmid</keyword>
<keyword evidence="3" id="KW-0804">Transcription</keyword>
<evidence type="ECO:0000313" key="6">
    <source>
        <dbReference type="Proteomes" id="UP001432360"/>
    </source>
</evidence>
<dbReference type="InterPro" id="IPR011711">
    <property type="entry name" value="GntR_C"/>
</dbReference>
<dbReference type="SMART" id="SM00895">
    <property type="entry name" value="FCD"/>
    <property type="match status" value="1"/>
</dbReference>